<protein>
    <submittedName>
        <fullName evidence="1">Uncharacterized protein</fullName>
    </submittedName>
</protein>
<dbReference type="InParanoid" id="B0WHT0"/>
<evidence type="ECO:0000313" key="1">
    <source>
        <dbReference type="EMBL" id="EDS27947.1"/>
    </source>
</evidence>
<organism>
    <name type="scientific">Culex quinquefasciatus</name>
    <name type="common">Southern house mosquito</name>
    <name type="synonym">Culex pungens</name>
    <dbReference type="NCBI Taxonomy" id="7176"/>
    <lineage>
        <taxon>Eukaryota</taxon>
        <taxon>Metazoa</taxon>
        <taxon>Ecdysozoa</taxon>
        <taxon>Arthropoda</taxon>
        <taxon>Hexapoda</taxon>
        <taxon>Insecta</taxon>
        <taxon>Pterygota</taxon>
        <taxon>Neoptera</taxon>
        <taxon>Endopterygota</taxon>
        <taxon>Diptera</taxon>
        <taxon>Nematocera</taxon>
        <taxon>Culicoidea</taxon>
        <taxon>Culicidae</taxon>
        <taxon>Culicinae</taxon>
        <taxon>Culicini</taxon>
        <taxon>Culex</taxon>
        <taxon>Culex</taxon>
    </lineage>
</organism>
<sequence length="200" mass="22622">MISREVECVILSGRWVGESGTGGRRTERGAGSRLSLFGLQRGVICLLLLSLANGRQRGGGMVNQIGSANMALPQERPSSSEQTTTSGTGQFHCRRAHRINRWAFRTDRLPSAQIFGERSTVLRQTCFLFHLFLIVSSWFRDVPEFVTHTLSTGKQGTQQKITNHLLRADETEPNRKIICRLVAFRRGDPEKKQVRKEDRR</sequence>
<feature type="non-terminal residue" evidence="1">
    <location>
        <position position="200"/>
    </location>
</feature>
<dbReference type="KEGG" id="cqu:CpipJ_CPIJ006706"/>
<dbReference type="VEuPathDB" id="VectorBase:CPIJ006706"/>
<proteinExistence type="predicted"/>
<name>B0WHT0_CULQU</name>
<dbReference type="EMBL" id="DS231939">
    <property type="protein sequence ID" value="EDS27947.1"/>
    <property type="molecule type" value="Genomic_DNA"/>
</dbReference>
<dbReference type="AlphaFoldDB" id="B0WHT0"/>
<gene>
    <name evidence="1" type="ORF">CpipJ_CPIJ006706</name>
</gene>
<accession>B0WHT0</accession>
<reference evidence="1" key="1">
    <citation type="submission" date="2007-03" db="EMBL/GenBank/DDBJ databases">
        <title>Annotation of Culex pipiens quinquefasciatus.</title>
        <authorList>
            <consortium name="The Broad Institute Genome Sequencing Platform"/>
            <person name="Atkinson P.W."/>
            <person name="Hemingway J."/>
            <person name="Christensen B.M."/>
            <person name="Higgs S."/>
            <person name="Kodira C."/>
            <person name="Hannick L."/>
            <person name="Megy K."/>
            <person name="O'Leary S."/>
            <person name="Pearson M."/>
            <person name="Haas B.J."/>
            <person name="Mauceli E."/>
            <person name="Wortman J.R."/>
            <person name="Lee N.H."/>
            <person name="Guigo R."/>
            <person name="Stanke M."/>
            <person name="Alvarado L."/>
            <person name="Amedeo P."/>
            <person name="Antoine C.H."/>
            <person name="Arensburger P."/>
            <person name="Bidwell S.L."/>
            <person name="Crawford M."/>
            <person name="Camaro F."/>
            <person name="Devon K."/>
            <person name="Engels R."/>
            <person name="Hammond M."/>
            <person name="Howarth C."/>
            <person name="Koehrsen M."/>
            <person name="Lawson D."/>
            <person name="Montgomery P."/>
            <person name="Nene V."/>
            <person name="Nusbaum C."/>
            <person name="Puiu D."/>
            <person name="Romero-Severson J."/>
            <person name="Severson D.W."/>
            <person name="Shumway M."/>
            <person name="Sisk P."/>
            <person name="Stolte C."/>
            <person name="Zeng Q."/>
            <person name="Eisenstadt E."/>
            <person name="Fraser-Liggett C."/>
            <person name="Strausberg R."/>
            <person name="Galagan J."/>
            <person name="Birren B."/>
            <person name="Collins F.H."/>
        </authorList>
    </citation>
    <scope>NUCLEOTIDE SEQUENCE [LARGE SCALE GENOMIC DNA]</scope>
    <source>
        <strain evidence="1">JHB</strain>
    </source>
</reference>
<dbReference type="HOGENOM" id="CLU_1375249_0_0_1"/>